<sequence length="64" mass="7117">MIRLACSIADSALSRQTDRSLAEVSALFAFEEMYRLASSLSAGNAIAKWLNWNRCIQSGKCRSF</sequence>
<keyword evidence="2" id="KW-1185">Reference proteome</keyword>
<evidence type="ECO:0000313" key="2">
    <source>
        <dbReference type="Proteomes" id="UP001230986"/>
    </source>
</evidence>
<dbReference type="EMBL" id="JASVEJ010000022">
    <property type="protein sequence ID" value="MDL5057037.1"/>
    <property type="molecule type" value="Genomic_DNA"/>
</dbReference>
<organism evidence="1 2">
    <name type="scientific">Geitlerinema calcuttense NRMC-F 0142</name>
    <dbReference type="NCBI Taxonomy" id="2922238"/>
    <lineage>
        <taxon>Bacteria</taxon>
        <taxon>Bacillati</taxon>
        <taxon>Cyanobacteriota</taxon>
        <taxon>Cyanophyceae</taxon>
        <taxon>Geitlerinematales</taxon>
        <taxon>Geitlerinemataceae</taxon>
        <taxon>Geitlerinema</taxon>
    </lineage>
</organism>
<evidence type="ECO:0000313" key="1">
    <source>
        <dbReference type="EMBL" id="MDL5057037.1"/>
    </source>
</evidence>
<comment type="caution">
    <text evidence="1">The sequence shown here is derived from an EMBL/GenBank/DDBJ whole genome shotgun (WGS) entry which is preliminary data.</text>
</comment>
<name>A0ABT7LYF0_9CYAN</name>
<protein>
    <submittedName>
        <fullName evidence="1">Uncharacterized protein</fullName>
    </submittedName>
</protein>
<reference evidence="1 2" key="1">
    <citation type="submission" date="2023-06" db="EMBL/GenBank/DDBJ databases">
        <title>Whole genome sequence of Oscillatoria calcuttensis NRMC-F 0142.</title>
        <authorList>
            <person name="Shakena Fathima T."/>
            <person name="Muralitharan G."/>
            <person name="Thajuddin N."/>
        </authorList>
    </citation>
    <scope>NUCLEOTIDE SEQUENCE [LARGE SCALE GENOMIC DNA]</scope>
    <source>
        <strain evidence="1 2">NRMC-F 0142</strain>
    </source>
</reference>
<dbReference type="Proteomes" id="UP001230986">
    <property type="component" value="Unassembled WGS sequence"/>
</dbReference>
<accession>A0ABT7LYF0</accession>
<dbReference type="RefSeq" id="WP_141724307.1">
    <property type="nucleotide sequence ID" value="NZ_JASVEJ010000022.1"/>
</dbReference>
<gene>
    <name evidence="1" type="ORF">QQ055_06105</name>
</gene>
<proteinExistence type="predicted"/>